<feature type="compositionally biased region" description="Low complexity" evidence="1">
    <location>
        <begin position="220"/>
        <end position="240"/>
    </location>
</feature>
<dbReference type="SUPFAM" id="SSF57414">
    <property type="entry name" value="Hairpin loop containing domain-like"/>
    <property type="match status" value="1"/>
</dbReference>
<feature type="compositionally biased region" description="Low complexity" evidence="1">
    <location>
        <begin position="129"/>
        <end position="154"/>
    </location>
</feature>
<evidence type="ECO:0000259" key="3">
    <source>
        <dbReference type="PROSITE" id="PS50948"/>
    </source>
</evidence>
<dbReference type="EnsemblMetazoa" id="XM_030992737">
    <property type="protein sequence ID" value="XP_030848597"/>
    <property type="gene ID" value="LOC105442911"/>
</dbReference>
<proteinExistence type="predicted"/>
<name>A0A7M7PD37_STRPU</name>
<dbReference type="Pfam" id="PF00059">
    <property type="entry name" value="Lectin_C"/>
    <property type="match status" value="1"/>
</dbReference>
<feature type="domain" description="Apple" evidence="3">
    <location>
        <begin position="293"/>
        <end position="384"/>
    </location>
</feature>
<dbReference type="Pfam" id="PF00024">
    <property type="entry name" value="PAN_1"/>
    <property type="match status" value="1"/>
</dbReference>
<feature type="region of interest" description="Disordered" evidence="1">
    <location>
        <begin position="129"/>
        <end position="156"/>
    </location>
</feature>
<feature type="compositionally biased region" description="Polar residues" evidence="1">
    <location>
        <begin position="175"/>
        <end position="219"/>
    </location>
</feature>
<organism evidence="4 5">
    <name type="scientific">Strongylocentrotus purpuratus</name>
    <name type="common">Purple sea urchin</name>
    <dbReference type="NCBI Taxonomy" id="7668"/>
    <lineage>
        <taxon>Eukaryota</taxon>
        <taxon>Metazoa</taxon>
        <taxon>Echinodermata</taxon>
        <taxon>Eleutherozoa</taxon>
        <taxon>Echinozoa</taxon>
        <taxon>Echinoidea</taxon>
        <taxon>Euechinoidea</taxon>
        <taxon>Echinacea</taxon>
        <taxon>Camarodonta</taxon>
        <taxon>Echinidea</taxon>
        <taxon>Strongylocentrotidae</taxon>
        <taxon>Strongylocentrotus</taxon>
    </lineage>
</organism>
<dbReference type="CDD" id="cd00037">
    <property type="entry name" value="CLECT"/>
    <property type="match status" value="1"/>
</dbReference>
<reference evidence="5" key="1">
    <citation type="submission" date="2015-02" db="EMBL/GenBank/DDBJ databases">
        <title>Genome sequencing for Strongylocentrotus purpuratus.</title>
        <authorList>
            <person name="Murali S."/>
            <person name="Liu Y."/>
            <person name="Vee V."/>
            <person name="English A."/>
            <person name="Wang M."/>
            <person name="Skinner E."/>
            <person name="Han Y."/>
            <person name="Muzny D.M."/>
            <person name="Worley K.C."/>
            <person name="Gibbs R.A."/>
        </authorList>
    </citation>
    <scope>NUCLEOTIDE SEQUENCE</scope>
</reference>
<dbReference type="RefSeq" id="XP_030848597.1">
    <property type="nucleotide sequence ID" value="XM_030992737.1"/>
</dbReference>
<reference evidence="4" key="2">
    <citation type="submission" date="2021-01" db="UniProtKB">
        <authorList>
            <consortium name="EnsemblMetazoa"/>
        </authorList>
    </citation>
    <scope>IDENTIFICATION</scope>
</reference>
<dbReference type="Gene3D" id="3.10.100.10">
    <property type="entry name" value="Mannose-Binding Protein A, subunit A"/>
    <property type="match status" value="1"/>
</dbReference>
<evidence type="ECO:0000313" key="5">
    <source>
        <dbReference type="Proteomes" id="UP000007110"/>
    </source>
</evidence>
<dbReference type="Proteomes" id="UP000007110">
    <property type="component" value="Unassembled WGS sequence"/>
</dbReference>
<dbReference type="InterPro" id="IPR016187">
    <property type="entry name" value="CTDL_fold"/>
</dbReference>
<feature type="region of interest" description="Disordered" evidence="1">
    <location>
        <begin position="175"/>
        <end position="265"/>
    </location>
</feature>
<evidence type="ECO:0000313" key="4">
    <source>
        <dbReference type="EnsemblMetazoa" id="XP_030848597"/>
    </source>
</evidence>
<evidence type="ECO:0000256" key="1">
    <source>
        <dbReference type="SAM" id="MobiDB-lite"/>
    </source>
</evidence>
<feature type="chain" id="PRO_5029526905" description="Apple domain-containing protein" evidence="2">
    <location>
        <begin position="21"/>
        <end position="384"/>
    </location>
</feature>
<dbReference type="InterPro" id="IPR003609">
    <property type="entry name" value="Pan_app"/>
</dbReference>
<dbReference type="AlphaFoldDB" id="A0A7M7PD37"/>
<keyword evidence="5" id="KW-1185">Reference proteome</keyword>
<protein>
    <recommendedName>
        <fullName evidence="3">Apple domain-containing protein</fullName>
    </recommendedName>
</protein>
<keyword evidence="2" id="KW-0732">Signal</keyword>
<dbReference type="PROSITE" id="PS50948">
    <property type="entry name" value="PAN"/>
    <property type="match status" value="1"/>
</dbReference>
<dbReference type="GeneID" id="105442911"/>
<sequence length="384" mass="40984">MLAIIMILVSLASAMQPTDGACPTGWDSVGPGCYKFTVSSSMQDVMKYPEASSSCNSTGGKLVVFNSKDEMVEVGNSLYVREHMERTHGSDYYLWIGCTDQAVEGTFECEDGTQLALDSVEPLTQNLTTQTPAQTTAQVPTTQTPAQTTSQVSTIQNPAQTTSIVSTTQNAAQTTSIVSTTQNPAQTTSQVSTTQNPAQTTAQVSTTQNAAQTTSIVSNTQTPAQTTSQVSTTQTEAQTTNHVSTPPTPATDTNHVSTPQTPATDTNQEFATTVADEPSHETSTGVTGVTRACQPSKHHLKSSVFSRVKDNEGRNLIGYCLTDHVMETVQMVSLIRCSMMCNGIAGCKSFNYKGGVCELNDESKQSVGSRYFVQSDGCTYYELA</sequence>
<accession>A0A7M7PD37</accession>
<dbReference type="SUPFAM" id="SSF56436">
    <property type="entry name" value="C-type lectin-like"/>
    <property type="match status" value="1"/>
</dbReference>
<dbReference type="InterPro" id="IPR001304">
    <property type="entry name" value="C-type_lectin-like"/>
</dbReference>
<feature type="compositionally biased region" description="Polar residues" evidence="1">
    <location>
        <begin position="241"/>
        <end position="265"/>
    </location>
</feature>
<dbReference type="InterPro" id="IPR016186">
    <property type="entry name" value="C-type_lectin-like/link_sf"/>
</dbReference>
<feature type="signal peptide" evidence="2">
    <location>
        <begin position="1"/>
        <end position="20"/>
    </location>
</feature>
<evidence type="ECO:0000256" key="2">
    <source>
        <dbReference type="SAM" id="SignalP"/>
    </source>
</evidence>